<sequence length="242" mass="26390">MTQVNVFTRPSFWWRVALVAAGLLGILSGSHRLNFYTAQSAVLTVGYFGGVVYWMVRRRTTEPAAPRLRGAVTLWILVTGLVSHFVNNHGESPIPGLLDGDPASLVARRSVFLLHYVLPVMVFVDWVAFGPRRVSPWRDLPLWLIFPLFYVVTSIARANLLPAAPDRYPYAFLNPTAHGYGWVAWWLVKLTIGITLLGALLLGLDRLLARPGHSSPSDGPAGADDPAGPWPVSDATASAPAA</sequence>
<feature type="transmembrane region" description="Helical" evidence="2">
    <location>
        <begin position="106"/>
        <end position="128"/>
    </location>
</feature>
<keyword evidence="2" id="KW-0472">Membrane</keyword>
<dbReference type="EMBL" id="BAAALT010000275">
    <property type="protein sequence ID" value="GAA1832611.1"/>
    <property type="molecule type" value="Genomic_DNA"/>
</dbReference>
<evidence type="ECO:0000313" key="4">
    <source>
        <dbReference type="Proteomes" id="UP001500218"/>
    </source>
</evidence>
<feature type="transmembrane region" description="Helical" evidence="2">
    <location>
        <begin position="180"/>
        <end position="204"/>
    </location>
</feature>
<dbReference type="RefSeq" id="WP_344139330.1">
    <property type="nucleotide sequence ID" value="NZ_BAAALT010000275.1"/>
</dbReference>
<evidence type="ECO:0000256" key="2">
    <source>
        <dbReference type="SAM" id="Phobius"/>
    </source>
</evidence>
<reference evidence="4" key="1">
    <citation type="journal article" date="2019" name="Int. J. Syst. Evol. Microbiol.">
        <title>The Global Catalogue of Microorganisms (GCM) 10K type strain sequencing project: providing services to taxonomists for standard genome sequencing and annotation.</title>
        <authorList>
            <consortium name="The Broad Institute Genomics Platform"/>
            <consortium name="The Broad Institute Genome Sequencing Center for Infectious Disease"/>
            <person name="Wu L."/>
            <person name="Ma J."/>
        </authorList>
    </citation>
    <scope>NUCLEOTIDE SEQUENCE [LARGE SCALE GENOMIC DNA]</scope>
    <source>
        <strain evidence="4">JCM 13250</strain>
    </source>
</reference>
<proteinExistence type="predicted"/>
<keyword evidence="4" id="KW-1185">Reference proteome</keyword>
<dbReference type="Proteomes" id="UP001500218">
    <property type="component" value="Unassembled WGS sequence"/>
</dbReference>
<feature type="transmembrane region" description="Helical" evidence="2">
    <location>
        <begin position="140"/>
        <end position="160"/>
    </location>
</feature>
<evidence type="ECO:0008006" key="5">
    <source>
        <dbReference type="Google" id="ProtNLM"/>
    </source>
</evidence>
<evidence type="ECO:0000313" key="3">
    <source>
        <dbReference type="EMBL" id="GAA1832611.1"/>
    </source>
</evidence>
<feature type="transmembrane region" description="Helical" evidence="2">
    <location>
        <begin position="36"/>
        <end position="56"/>
    </location>
</feature>
<feature type="transmembrane region" description="Helical" evidence="2">
    <location>
        <begin position="68"/>
        <end position="86"/>
    </location>
</feature>
<accession>A0ABN2MPF6</accession>
<dbReference type="NCBIfam" id="NF038065">
    <property type="entry name" value="Pr6Pr"/>
    <property type="match status" value="1"/>
</dbReference>
<organism evidence="3 4">
    <name type="scientific">Luedemannella flava</name>
    <dbReference type="NCBI Taxonomy" id="349316"/>
    <lineage>
        <taxon>Bacteria</taxon>
        <taxon>Bacillati</taxon>
        <taxon>Actinomycetota</taxon>
        <taxon>Actinomycetes</taxon>
        <taxon>Micromonosporales</taxon>
        <taxon>Micromonosporaceae</taxon>
        <taxon>Luedemannella</taxon>
    </lineage>
</organism>
<dbReference type="InterPro" id="IPR049713">
    <property type="entry name" value="Pr6Pr-like"/>
</dbReference>
<keyword evidence="2" id="KW-0812">Transmembrane</keyword>
<keyword evidence="2" id="KW-1133">Transmembrane helix</keyword>
<protein>
    <recommendedName>
        <fullName evidence="5">Pr6Pr family membrane protein</fullName>
    </recommendedName>
</protein>
<name>A0ABN2MPF6_9ACTN</name>
<feature type="transmembrane region" description="Helical" evidence="2">
    <location>
        <begin position="12"/>
        <end position="30"/>
    </location>
</feature>
<comment type="caution">
    <text evidence="3">The sequence shown here is derived from an EMBL/GenBank/DDBJ whole genome shotgun (WGS) entry which is preliminary data.</text>
</comment>
<feature type="compositionally biased region" description="Low complexity" evidence="1">
    <location>
        <begin position="213"/>
        <end position="227"/>
    </location>
</feature>
<evidence type="ECO:0000256" key="1">
    <source>
        <dbReference type="SAM" id="MobiDB-lite"/>
    </source>
</evidence>
<feature type="region of interest" description="Disordered" evidence="1">
    <location>
        <begin position="213"/>
        <end position="242"/>
    </location>
</feature>
<gene>
    <name evidence="3" type="ORF">GCM10009682_58850</name>
</gene>